<protein>
    <submittedName>
        <fullName evidence="1">Uncharacterized protein</fullName>
    </submittedName>
</protein>
<reference evidence="1 2" key="1">
    <citation type="submission" date="2015-12" db="EMBL/GenBank/DDBJ databases">
        <title>Draft genome sequence of Moniliophthora roreri, the causal agent of frosty pod rot of cacao.</title>
        <authorList>
            <person name="Aime M.C."/>
            <person name="Diaz-Valderrama J.R."/>
            <person name="Kijpornyongpan T."/>
            <person name="Phillips-Mora W."/>
        </authorList>
    </citation>
    <scope>NUCLEOTIDE SEQUENCE [LARGE SCALE GENOMIC DNA]</scope>
    <source>
        <strain evidence="1 2">MCA 2952</strain>
    </source>
</reference>
<sequence>MARLEFKHCILDAGVYYFICGNDIIIAIKKEFMKIWECRDLGEPREFLQMQITRD</sequence>
<dbReference type="AlphaFoldDB" id="A0A0W0FHX5"/>
<accession>A0A0W0FHX5</accession>
<evidence type="ECO:0000313" key="2">
    <source>
        <dbReference type="Proteomes" id="UP000054988"/>
    </source>
</evidence>
<comment type="caution">
    <text evidence="1">The sequence shown here is derived from an EMBL/GenBank/DDBJ whole genome shotgun (WGS) entry which is preliminary data.</text>
</comment>
<dbReference type="Proteomes" id="UP000054988">
    <property type="component" value="Unassembled WGS sequence"/>
</dbReference>
<organism evidence="1 2">
    <name type="scientific">Moniliophthora roreri</name>
    <name type="common">Frosty pod rot fungus</name>
    <name type="synonym">Monilia roreri</name>
    <dbReference type="NCBI Taxonomy" id="221103"/>
    <lineage>
        <taxon>Eukaryota</taxon>
        <taxon>Fungi</taxon>
        <taxon>Dikarya</taxon>
        <taxon>Basidiomycota</taxon>
        <taxon>Agaricomycotina</taxon>
        <taxon>Agaricomycetes</taxon>
        <taxon>Agaricomycetidae</taxon>
        <taxon>Agaricales</taxon>
        <taxon>Marasmiineae</taxon>
        <taxon>Marasmiaceae</taxon>
        <taxon>Moniliophthora</taxon>
    </lineage>
</organism>
<proteinExistence type="predicted"/>
<dbReference type="EMBL" id="LATX01001959">
    <property type="protein sequence ID" value="KTB35914.1"/>
    <property type="molecule type" value="Genomic_DNA"/>
</dbReference>
<evidence type="ECO:0000313" key="1">
    <source>
        <dbReference type="EMBL" id="KTB35914.1"/>
    </source>
</evidence>
<name>A0A0W0FHX5_MONRR</name>
<gene>
    <name evidence="1" type="ORF">WG66_11510</name>
</gene>